<evidence type="ECO:0000256" key="7">
    <source>
        <dbReference type="ARBA" id="ARBA00023163"/>
    </source>
</evidence>
<dbReference type="SUPFAM" id="SSF57667">
    <property type="entry name" value="beta-beta-alpha zinc fingers"/>
    <property type="match status" value="2"/>
</dbReference>
<name>A0A068Y2B4_ECHMU</name>
<protein>
    <submittedName>
        <fullName evidence="12">Zinc finger protein 341</fullName>
    </submittedName>
</protein>
<evidence type="ECO:0000256" key="9">
    <source>
        <dbReference type="PROSITE-ProRule" id="PRU00042"/>
    </source>
</evidence>
<feature type="compositionally biased region" description="Basic residues" evidence="10">
    <location>
        <begin position="880"/>
        <end position="889"/>
    </location>
</feature>
<dbReference type="OrthoDB" id="10249838at2759"/>
<dbReference type="FunFam" id="3.30.160.60:FF:000145">
    <property type="entry name" value="Zinc finger protein 574"/>
    <property type="match status" value="1"/>
</dbReference>
<organism evidence="12 13">
    <name type="scientific">Echinococcus multilocularis</name>
    <name type="common">Fox tapeworm</name>
    <dbReference type="NCBI Taxonomy" id="6211"/>
    <lineage>
        <taxon>Eukaryota</taxon>
        <taxon>Metazoa</taxon>
        <taxon>Spiralia</taxon>
        <taxon>Lophotrochozoa</taxon>
        <taxon>Platyhelminthes</taxon>
        <taxon>Cestoda</taxon>
        <taxon>Eucestoda</taxon>
        <taxon>Cyclophyllidea</taxon>
        <taxon>Taeniidae</taxon>
        <taxon>Echinococcus</taxon>
    </lineage>
</organism>
<reference evidence="12" key="1">
    <citation type="journal article" date="2013" name="Nature">
        <title>The genomes of four tapeworm species reveal adaptations to parasitism.</title>
        <authorList>
            <person name="Tsai I.J."/>
            <person name="Zarowiecki M."/>
            <person name="Holroyd N."/>
            <person name="Garciarrubio A."/>
            <person name="Sanchez-Flores A."/>
            <person name="Brooks K.L."/>
            <person name="Tracey A."/>
            <person name="Bobes R.J."/>
            <person name="Fragoso G."/>
            <person name="Sciutto E."/>
            <person name="Aslett M."/>
            <person name="Beasley H."/>
            <person name="Bennett H.M."/>
            <person name="Cai J."/>
            <person name="Camicia F."/>
            <person name="Clark R."/>
            <person name="Cucher M."/>
            <person name="De Silva N."/>
            <person name="Day T.A."/>
            <person name="Deplazes P."/>
            <person name="Estrada K."/>
            <person name="Fernandez C."/>
            <person name="Holland P.W."/>
            <person name="Hou J."/>
            <person name="Hu S."/>
            <person name="Huckvale T."/>
            <person name="Hung S.S."/>
            <person name="Kamenetzky L."/>
            <person name="Keane J.A."/>
            <person name="Kiss F."/>
            <person name="Koziol U."/>
            <person name="Lambert O."/>
            <person name="Liu K."/>
            <person name="Luo X."/>
            <person name="Luo Y."/>
            <person name="Macchiaroli N."/>
            <person name="Nichol S."/>
            <person name="Paps J."/>
            <person name="Parkinson J."/>
            <person name="Pouchkina-Stantcheva N."/>
            <person name="Riddiford N."/>
            <person name="Rosenzvit M."/>
            <person name="Salinas G."/>
            <person name="Wasmuth J.D."/>
            <person name="Zamanian M."/>
            <person name="Zheng Y."/>
            <person name="Cai X."/>
            <person name="Soberon X."/>
            <person name="Olson P.D."/>
            <person name="Laclette J.P."/>
            <person name="Brehm K."/>
            <person name="Berriman M."/>
            <person name="Garciarrubio A."/>
            <person name="Bobes R.J."/>
            <person name="Fragoso G."/>
            <person name="Sanchez-Flores A."/>
            <person name="Estrada K."/>
            <person name="Cevallos M.A."/>
            <person name="Morett E."/>
            <person name="Gonzalez V."/>
            <person name="Portillo T."/>
            <person name="Ochoa-Leyva A."/>
            <person name="Jose M.V."/>
            <person name="Sciutto E."/>
            <person name="Landa A."/>
            <person name="Jimenez L."/>
            <person name="Valdes V."/>
            <person name="Carrero J.C."/>
            <person name="Larralde C."/>
            <person name="Morales-Montor J."/>
            <person name="Limon-Lason J."/>
            <person name="Soberon X."/>
            <person name="Laclette J.P."/>
        </authorList>
    </citation>
    <scope>NUCLEOTIDE SEQUENCE [LARGE SCALE GENOMIC DNA]</scope>
</reference>
<dbReference type="FunFam" id="3.30.160.60:FF:001289">
    <property type="entry name" value="Zinc finger protein 574"/>
    <property type="match status" value="1"/>
</dbReference>
<dbReference type="STRING" id="6211.A0A068Y2B4"/>
<evidence type="ECO:0000259" key="11">
    <source>
        <dbReference type="PROSITE" id="PS50157"/>
    </source>
</evidence>
<dbReference type="PANTHER" id="PTHR24394:SF58">
    <property type="entry name" value="ZINC FINGER AND BTB DOMAIN CONTAINING 33"/>
    <property type="match status" value="1"/>
</dbReference>
<reference evidence="12" key="2">
    <citation type="submission" date="2015-11" db="EMBL/GenBank/DDBJ databases">
        <authorList>
            <person name="Zhang Y."/>
            <person name="Guo Z."/>
        </authorList>
    </citation>
    <scope>NUCLEOTIDE SEQUENCE</scope>
</reference>
<dbReference type="AlphaFoldDB" id="A0A068Y2B4"/>
<keyword evidence="4 9" id="KW-0863">Zinc-finger</keyword>
<evidence type="ECO:0000256" key="1">
    <source>
        <dbReference type="ARBA" id="ARBA00004123"/>
    </source>
</evidence>
<dbReference type="Gene3D" id="3.30.160.60">
    <property type="entry name" value="Classic Zinc Finger"/>
    <property type="match status" value="3"/>
</dbReference>
<feature type="domain" description="C2H2-type" evidence="11">
    <location>
        <begin position="557"/>
        <end position="584"/>
    </location>
</feature>
<feature type="compositionally biased region" description="Pro residues" evidence="10">
    <location>
        <begin position="891"/>
        <end position="907"/>
    </location>
</feature>
<keyword evidence="5" id="KW-0862">Zinc</keyword>
<gene>
    <name evidence="12" type="ORF">EmuJ_000447300</name>
</gene>
<dbReference type="PROSITE" id="PS50157">
    <property type="entry name" value="ZINC_FINGER_C2H2_2"/>
    <property type="match status" value="5"/>
</dbReference>
<feature type="compositionally biased region" description="Acidic residues" evidence="10">
    <location>
        <begin position="428"/>
        <end position="439"/>
    </location>
</feature>
<evidence type="ECO:0000256" key="8">
    <source>
        <dbReference type="ARBA" id="ARBA00023242"/>
    </source>
</evidence>
<accession>A0A068Y2B4</accession>
<keyword evidence="13" id="KW-1185">Reference proteome</keyword>
<dbReference type="EMBL" id="LN902843">
    <property type="protein sequence ID" value="CDS37234.1"/>
    <property type="molecule type" value="Genomic_DNA"/>
</dbReference>
<dbReference type="eggNOG" id="KOG1721">
    <property type="taxonomic scope" value="Eukaryota"/>
</dbReference>
<evidence type="ECO:0000256" key="10">
    <source>
        <dbReference type="SAM" id="MobiDB-lite"/>
    </source>
</evidence>
<evidence type="ECO:0000256" key="2">
    <source>
        <dbReference type="ARBA" id="ARBA00022723"/>
    </source>
</evidence>
<dbReference type="InterPro" id="IPR013087">
    <property type="entry name" value="Znf_C2H2_type"/>
</dbReference>
<dbReference type="PROSITE" id="PS00028">
    <property type="entry name" value="ZINC_FINGER_C2H2_1"/>
    <property type="match status" value="4"/>
</dbReference>
<feature type="compositionally biased region" description="Polar residues" evidence="10">
    <location>
        <begin position="383"/>
        <end position="393"/>
    </location>
</feature>
<keyword evidence="6" id="KW-0805">Transcription regulation</keyword>
<evidence type="ECO:0000256" key="3">
    <source>
        <dbReference type="ARBA" id="ARBA00022737"/>
    </source>
</evidence>
<dbReference type="GO" id="GO:0008270">
    <property type="term" value="F:zinc ion binding"/>
    <property type="evidence" value="ECO:0007669"/>
    <property type="project" value="UniProtKB-KW"/>
</dbReference>
<dbReference type="PANTHER" id="PTHR24394">
    <property type="entry name" value="ZINC FINGER PROTEIN"/>
    <property type="match status" value="1"/>
</dbReference>
<evidence type="ECO:0000256" key="6">
    <source>
        <dbReference type="ARBA" id="ARBA00023015"/>
    </source>
</evidence>
<sequence>MNQRALANNDYSHSGNCYASNNLSGVYYDSPEFYSYQYPEEKYTDPISLSNVHRSQFYVVEAQSDEDVNYSSSLFADSILQNCDSTIGDSTRHFADSAFNSALPFPEHSQSYDNNQTDYTVYELSTPSDFTTSKIKHVDHANEFTIYQDDAFLDSGQPLYSAAQNATSLSNIPYNRDHSTYQTSSYSSYQFDDTFNYASEQVVSSSGPYTNGFNSASGGGAFYAADSQSNYQATVNSQEPTFTSNENYPQTQLNQQPYAYSTPYTTNQPAIPTPYNHSACYITHHGTFSSHYQEPQEVCQDSQPNIYQQKQNIHYTDLYAEPVQPVWQEQPCGSHNSQWHSQASNTCDHREDYSRMQIYNGSRSCSYESQQQHPFGFAENFPPNAQSDTHRLQSLSKPIQSFEKSDITNKVTDSALQEVRQEQRLDPDMDGEEEEEDDGIPSLSHPGSPCEPVREYACSQCAKRFDRPSHLEIHFRTHTGERPFRCCICSKAFSQASNLQRHMKSHKTWPQLRSVGGTVSSSNLLTKPSRSILSVARRVQVLSASEMLNYSLVNNQFECRFCGMRVNGFQNMRSHMVEHNDEKVYQCVVSSCLKTFTELEAFTDHLNVAHDLANSKWLRCNKCEKQFENVSDLLGHYTTKRGLISHCPYKSAVKTMHTCSDSQQSRRPHSTQLRCPICRNRRFARYGLLRLHLLNDHAVTSVSEASLFRSARIKHPAKLGNLTPLAQPAISGSQDTILTVASEPTQPLEDCGGNNDVSGSGSISVEALQTQFPKDSHVPLRLANVHLVVDRRATNDVTAKRRVRQHTDVPPLACPLCGRVFKKRKFFDDHCIFCQQKQIEAKRRQRWRNSRRQSGNPVELEDSATPLTSEAPLLTEPVMRRPHCSHRSVHSPPPPPPLPPKHSIPAS</sequence>
<evidence type="ECO:0000256" key="4">
    <source>
        <dbReference type="ARBA" id="ARBA00022771"/>
    </source>
</evidence>
<dbReference type="Proteomes" id="UP000017246">
    <property type="component" value="Unassembled WGS sequence"/>
</dbReference>
<proteinExistence type="predicted"/>
<evidence type="ECO:0000313" key="13">
    <source>
        <dbReference type="Proteomes" id="UP000017246"/>
    </source>
</evidence>
<evidence type="ECO:0000313" key="12">
    <source>
        <dbReference type="EMBL" id="CDS37234.1"/>
    </source>
</evidence>
<evidence type="ECO:0000256" key="5">
    <source>
        <dbReference type="ARBA" id="ARBA00022833"/>
    </source>
</evidence>
<dbReference type="SMART" id="SM00355">
    <property type="entry name" value="ZnF_C2H2"/>
    <property type="match status" value="7"/>
</dbReference>
<keyword evidence="3" id="KW-0677">Repeat</keyword>
<dbReference type="Pfam" id="PF00096">
    <property type="entry name" value="zf-C2H2"/>
    <property type="match status" value="2"/>
</dbReference>
<feature type="region of interest" description="Disordered" evidence="10">
    <location>
        <begin position="842"/>
        <end position="907"/>
    </location>
</feature>
<feature type="domain" description="C2H2-type" evidence="11">
    <location>
        <begin position="585"/>
        <end position="615"/>
    </location>
</feature>
<keyword evidence="7" id="KW-0804">Transcription</keyword>
<feature type="domain" description="C2H2-type" evidence="11">
    <location>
        <begin position="456"/>
        <end position="483"/>
    </location>
</feature>
<feature type="domain" description="C2H2-type" evidence="11">
    <location>
        <begin position="484"/>
        <end position="506"/>
    </location>
</feature>
<dbReference type="GO" id="GO:0005634">
    <property type="term" value="C:nucleus"/>
    <property type="evidence" value="ECO:0007669"/>
    <property type="project" value="UniProtKB-SubCell"/>
</dbReference>
<feature type="region of interest" description="Disordered" evidence="10">
    <location>
        <begin position="415"/>
        <end position="449"/>
    </location>
</feature>
<comment type="subcellular location">
    <subcellularLocation>
        <location evidence="1">Nucleus</location>
    </subcellularLocation>
</comment>
<dbReference type="GO" id="GO:0000981">
    <property type="term" value="F:DNA-binding transcription factor activity, RNA polymerase II-specific"/>
    <property type="evidence" value="ECO:0007669"/>
    <property type="project" value="TreeGrafter"/>
</dbReference>
<dbReference type="OMA" id="RCCICSK"/>
<feature type="region of interest" description="Disordered" evidence="10">
    <location>
        <begin position="374"/>
        <end position="393"/>
    </location>
</feature>
<dbReference type="InterPro" id="IPR036236">
    <property type="entry name" value="Znf_C2H2_sf"/>
</dbReference>
<keyword evidence="2" id="KW-0479">Metal-binding</keyword>
<feature type="domain" description="C2H2-type" evidence="11">
    <location>
        <begin position="618"/>
        <end position="651"/>
    </location>
</feature>
<keyword evidence="8" id="KW-0539">Nucleus</keyword>